<dbReference type="OrthoDB" id="10063692at2759"/>
<dbReference type="PRINTS" id="PR01233">
    <property type="entry name" value="JOSEPHIN"/>
</dbReference>
<sequence>MLNQLDRCCAQHCLNSLLQGPYFTVESLAEIANYLDERERATRTDQRIESVNCDESGDFSIQVITVALQNLGIELVPYMRRTPEAEAARANPAGQQAFICHFDMHWLAIRRLGSQWFDLNSLHSQPRLLTPTYLALYLTQLNSDGYSIWFITGTLPECEADQYLRINPLSESYLTSQTTTTIRNTTNPEQDPELLEALKLSLQTDEQDASLQSILAQTRREAEERDLMEALRLSVQQDSRPGTSNGILQTDEEADFQEALRLSLNKDSWRSAN</sequence>
<evidence type="ECO:0000313" key="14">
    <source>
        <dbReference type="EMBL" id="VDO03555.1"/>
    </source>
</evidence>
<evidence type="ECO:0000256" key="6">
    <source>
        <dbReference type="ARBA" id="ARBA00022801"/>
    </source>
</evidence>
<evidence type="ECO:0000313" key="16">
    <source>
        <dbReference type="WBParaSite" id="HNAJ_0000769901-mRNA-1"/>
    </source>
</evidence>
<dbReference type="WBParaSite" id="HNAJ_0000769901-mRNA-1">
    <property type="protein sequence ID" value="HNAJ_0000769901-mRNA-1"/>
    <property type="gene ID" value="HNAJ_0000769901"/>
</dbReference>
<evidence type="ECO:0000256" key="8">
    <source>
        <dbReference type="ARBA" id="ARBA00023015"/>
    </source>
</evidence>
<evidence type="ECO:0000256" key="4">
    <source>
        <dbReference type="ARBA" id="ARBA00022670"/>
    </source>
</evidence>
<evidence type="ECO:0000256" key="10">
    <source>
        <dbReference type="ARBA" id="ARBA00023242"/>
    </source>
</evidence>
<dbReference type="PANTHER" id="PTHR14159">
    <property type="entry name" value="ATAXIN-3-RELATED"/>
    <property type="match status" value="1"/>
</dbReference>
<evidence type="ECO:0000259" key="13">
    <source>
        <dbReference type="PROSITE" id="PS50957"/>
    </source>
</evidence>
<dbReference type="Gene3D" id="1.10.287.10">
    <property type="entry name" value="S15/NS1, RNA-binding"/>
    <property type="match status" value="1"/>
</dbReference>
<evidence type="ECO:0000313" key="15">
    <source>
        <dbReference type="Proteomes" id="UP000278807"/>
    </source>
</evidence>
<dbReference type="PROSITE" id="PS50957">
    <property type="entry name" value="JOSEPHIN"/>
    <property type="match status" value="1"/>
</dbReference>
<dbReference type="AlphaFoldDB" id="A0A0R3TKJ1"/>
<keyword evidence="7" id="KW-0788">Thiol protease</keyword>
<evidence type="ECO:0000256" key="7">
    <source>
        <dbReference type="ARBA" id="ARBA00022807"/>
    </source>
</evidence>
<dbReference type="Pfam" id="PF02099">
    <property type="entry name" value="Josephin"/>
    <property type="match status" value="1"/>
</dbReference>
<dbReference type="InterPro" id="IPR006155">
    <property type="entry name" value="Josephin"/>
</dbReference>
<feature type="active site" evidence="12">
    <location>
        <position position="9"/>
    </location>
</feature>
<keyword evidence="15" id="KW-1185">Reference proteome</keyword>
<evidence type="ECO:0000256" key="3">
    <source>
        <dbReference type="ARBA" id="ARBA00012759"/>
    </source>
</evidence>
<accession>A0A0R3TKJ1</accession>
<evidence type="ECO:0000256" key="1">
    <source>
        <dbReference type="ARBA" id="ARBA00000707"/>
    </source>
</evidence>
<dbReference type="Proteomes" id="UP000278807">
    <property type="component" value="Unassembled WGS sequence"/>
</dbReference>
<organism evidence="16">
    <name type="scientific">Rodentolepis nana</name>
    <name type="common">Dwarf tapeworm</name>
    <name type="synonym">Hymenolepis nana</name>
    <dbReference type="NCBI Taxonomy" id="102285"/>
    <lineage>
        <taxon>Eukaryota</taxon>
        <taxon>Metazoa</taxon>
        <taxon>Spiralia</taxon>
        <taxon>Lophotrochozoa</taxon>
        <taxon>Platyhelminthes</taxon>
        <taxon>Cestoda</taxon>
        <taxon>Eucestoda</taxon>
        <taxon>Cyclophyllidea</taxon>
        <taxon>Hymenolepididae</taxon>
        <taxon>Rodentolepis</taxon>
    </lineage>
</organism>
<evidence type="ECO:0000256" key="9">
    <source>
        <dbReference type="ARBA" id="ARBA00023163"/>
    </source>
</evidence>
<dbReference type="GO" id="GO:0004843">
    <property type="term" value="F:cysteine-type deubiquitinase activity"/>
    <property type="evidence" value="ECO:0007669"/>
    <property type="project" value="UniProtKB-EC"/>
</dbReference>
<comment type="catalytic activity">
    <reaction evidence="1">
        <text>Thiol-dependent hydrolysis of ester, thioester, amide, peptide and isopeptide bonds formed by the C-terminal Gly of ubiquitin (a 76-residue protein attached to proteins as an intracellular targeting signal).</text>
        <dbReference type="EC" id="3.4.19.12"/>
    </reaction>
</comment>
<feature type="active site" description="Nucleophile" evidence="11">
    <location>
        <position position="9"/>
    </location>
</feature>
<feature type="active site" evidence="11 12">
    <location>
        <position position="120"/>
    </location>
</feature>
<protein>
    <recommendedName>
        <fullName evidence="3">ubiquitinyl hydrolase 1</fullName>
        <ecNumber evidence="3">3.4.19.12</ecNumber>
    </recommendedName>
</protein>
<evidence type="ECO:0000256" key="12">
    <source>
        <dbReference type="PROSITE-ProRule" id="PRU00331"/>
    </source>
</evidence>
<dbReference type="EMBL" id="UZAE01012108">
    <property type="protein sequence ID" value="VDO03555.1"/>
    <property type="molecule type" value="Genomic_DNA"/>
</dbReference>
<proteinExistence type="predicted"/>
<keyword evidence="8" id="KW-0805">Transcription regulation</keyword>
<dbReference type="PANTHER" id="PTHR14159:SF0">
    <property type="entry name" value="ATAXIN-3-RELATED"/>
    <property type="match status" value="1"/>
</dbReference>
<dbReference type="EC" id="3.4.19.12" evidence="3"/>
<evidence type="ECO:0000256" key="5">
    <source>
        <dbReference type="ARBA" id="ARBA00022786"/>
    </source>
</evidence>
<dbReference type="GO" id="GO:0005634">
    <property type="term" value="C:nucleus"/>
    <property type="evidence" value="ECO:0007669"/>
    <property type="project" value="UniProtKB-SubCell"/>
</dbReference>
<keyword evidence="4" id="KW-0645">Protease</keyword>
<reference evidence="14 15" key="2">
    <citation type="submission" date="2018-11" db="EMBL/GenBank/DDBJ databases">
        <authorList>
            <consortium name="Pathogen Informatics"/>
        </authorList>
    </citation>
    <scope>NUCLEOTIDE SEQUENCE [LARGE SCALE GENOMIC DNA]</scope>
</reference>
<keyword evidence="10" id="KW-0539">Nucleus</keyword>
<feature type="active site" description="Proton acceptor" evidence="11">
    <location>
        <position position="105"/>
    </location>
</feature>
<dbReference type="GO" id="GO:0006508">
    <property type="term" value="P:proteolysis"/>
    <property type="evidence" value="ECO:0007669"/>
    <property type="project" value="UniProtKB-KW"/>
</dbReference>
<feature type="active site" evidence="12">
    <location>
        <position position="105"/>
    </location>
</feature>
<evidence type="ECO:0000256" key="2">
    <source>
        <dbReference type="ARBA" id="ARBA00004123"/>
    </source>
</evidence>
<feature type="domain" description="Josephin" evidence="13">
    <location>
        <begin position="1"/>
        <end position="166"/>
    </location>
</feature>
<reference evidence="16" key="1">
    <citation type="submission" date="2017-02" db="UniProtKB">
        <authorList>
            <consortium name="WormBaseParasite"/>
        </authorList>
    </citation>
    <scope>IDENTIFICATION</scope>
</reference>
<name>A0A0R3TKJ1_RODNA</name>
<dbReference type="InterPro" id="IPR033865">
    <property type="entry name" value="Ataxin-3"/>
</dbReference>
<comment type="subcellular location">
    <subcellularLocation>
        <location evidence="2">Nucleus</location>
    </subcellularLocation>
</comment>
<keyword evidence="5" id="KW-0833">Ubl conjugation pathway</keyword>
<gene>
    <name evidence="14" type="ORF">HNAJ_LOCUS7695</name>
</gene>
<dbReference type="GO" id="GO:0016579">
    <property type="term" value="P:protein deubiquitination"/>
    <property type="evidence" value="ECO:0007669"/>
    <property type="project" value="InterPro"/>
</dbReference>
<dbReference type="Gene3D" id="3.90.70.40">
    <property type="match status" value="1"/>
</dbReference>
<dbReference type="STRING" id="102285.A0A0R3TKJ1"/>
<evidence type="ECO:0000256" key="11">
    <source>
        <dbReference type="PIRSR" id="PIRSR633865-1"/>
    </source>
</evidence>
<keyword evidence="6 12" id="KW-0378">Hydrolase</keyword>
<keyword evidence="9" id="KW-0804">Transcription</keyword>
<dbReference type="SMART" id="SM01246">
    <property type="entry name" value="Josephin"/>
    <property type="match status" value="1"/>
</dbReference>